<dbReference type="GeneID" id="24438252"/>
<feature type="domain" description="Cilium assembly protein DZIP1 N-terminal" evidence="4">
    <location>
        <begin position="89"/>
        <end position="200"/>
    </location>
</feature>
<dbReference type="PANTHER" id="PTHR21502">
    <property type="entry name" value="ZINC FINGER PROTEIN DZIP1"/>
    <property type="match status" value="1"/>
</dbReference>
<name>W7XEJ5_TETTS</name>
<dbReference type="AlphaFoldDB" id="W7XEJ5"/>
<sequence>MYNNPHAQLPFYNSMPNSYSQIVASSIPVYPPTYQTQGISGINQMTQQSIPPQNLQMNPNSSQTAQPPPMVVNPIAAPITSAMRIQAAKSSRISWRNVHDLDIEALKKSNDIETLESYLPNLLDSIVTQEEYEKLKPEALVNLLQICQMSLQYFDYTQDYLENLSNETQDEINKIYKKVEDDKKILKKSKKEIEKMKSEIEIKKEAIRKYKDFLKQRPQYKCHICINKFFANEDYLDAHIKRRHAHVLPMNANHPNFAVMQNMVFAQQLQQERLEFERQQKLLLKNEKFQKDDVVDKLELILQKNRQEQAELQLEMQRRLRDIESQQNEVINKKQQENEFQRQQIVDLMKNMNKIHDEITNLKYREVVIQQSSQNEQRESQLQELYKKQNELFENNQKLKLQQIALEAQKEKQLLEEKQKLEQLKKKNSQKSDQQNNNDDLIKQLIGDDNYSKRVQSNISDKQQVPSEIKQITKQISEIRGIKNGNQIDKEIIEDLDGIYLGNPDKNNQKKQQNEKQQQPNKFNSIASNMILQGHPVYNQKQNTKEEDDISEEGEIQDDFYHSEDDVENSYESNENDISKDKEFNNQCEEEKETMELNLKQKNQTDKTKQLEQLDQQINKKLREQGINQPIQNLQNLPTVKIQQFTNKLKNLNNNNRNKLKQFQSKFEILTKFPQQTIYIKMMTLMMILNKAKAIIKEQINLEKEFCIAAGKISNQKKVLKIMTNQVIIMDLKAGHMNCKQIQLHLISNFNPSETHIQKLCIKIKIKRNSHMKTQMNFESDFSRKKFIFLNRFYKINYKIYLYIIIIVSNILKNIIYRVFIINLIKLLL</sequence>
<proteinExistence type="predicted"/>
<feature type="coiled-coil region" evidence="2">
    <location>
        <begin position="266"/>
        <end position="351"/>
    </location>
</feature>
<keyword evidence="3" id="KW-1133">Transmembrane helix</keyword>
<feature type="coiled-coil region" evidence="2">
    <location>
        <begin position="176"/>
        <end position="206"/>
    </location>
</feature>
<feature type="transmembrane region" description="Helical" evidence="3">
    <location>
        <begin position="800"/>
        <end position="825"/>
    </location>
</feature>
<dbReference type="EMBL" id="GG662740">
    <property type="protein sequence ID" value="EWS75108.1"/>
    <property type="molecule type" value="Genomic_DNA"/>
</dbReference>
<evidence type="ECO:0000259" key="4">
    <source>
        <dbReference type="Pfam" id="PF13815"/>
    </source>
</evidence>
<evidence type="ECO:0000313" key="6">
    <source>
        <dbReference type="Proteomes" id="UP000009168"/>
    </source>
</evidence>
<keyword evidence="1 2" id="KW-0175">Coiled coil</keyword>
<dbReference type="InterPro" id="IPR051241">
    <property type="entry name" value="DZIP_RILPL"/>
</dbReference>
<evidence type="ECO:0000313" key="5">
    <source>
        <dbReference type="EMBL" id="EWS75108.1"/>
    </source>
</evidence>
<feature type="coiled-coil region" evidence="2">
    <location>
        <begin position="585"/>
        <end position="662"/>
    </location>
</feature>
<dbReference type="InParanoid" id="W7XEJ5"/>
<protein>
    <submittedName>
        <fullName evidence="5">Iguana/Dzip1-like DAZ-interacting protein amine-terminal protein</fullName>
    </submittedName>
</protein>
<organism evidence="5 6">
    <name type="scientific">Tetrahymena thermophila (strain SB210)</name>
    <dbReference type="NCBI Taxonomy" id="312017"/>
    <lineage>
        <taxon>Eukaryota</taxon>
        <taxon>Sar</taxon>
        <taxon>Alveolata</taxon>
        <taxon>Ciliophora</taxon>
        <taxon>Intramacronucleata</taxon>
        <taxon>Oligohymenophorea</taxon>
        <taxon>Hymenostomatida</taxon>
        <taxon>Tetrahymenina</taxon>
        <taxon>Tetrahymenidae</taxon>
        <taxon>Tetrahymena</taxon>
    </lineage>
</organism>
<gene>
    <name evidence="5" type="ORF">TTHERM_000295209</name>
</gene>
<dbReference type="Proteomes" id="UP000009168">
    <property type="component" value="Unassembled WGS sequence"/>
</dbReference>
<dbReference type="GO" id="GO:0008270">
    <property type="term" value="F:zinc ion binding"/>
    <property type="evidence" value="ECO:0007669"/>
    <property type="project" value="UniProtKB-KW"/>
</dbReference>
<dbReference type="KEGG" id="tet:TTHERM_000295209"/>
<dbReference type="RefSeq" id="XP_012652346.1">
    <property type="nucleotide sequence ID" value="XM_012796892.1"/>
</dbReference>
<evidence type="ECO:0000256" key="2">
    <source>
        <dbReference type="SAM" id="Coils"/>
    </source>
</evidence>
<accession>W7XEJ5</accession>
<keyword evidence="3" id="KW-0812">Transmembrane</keyword>
<keyword evidence="6" id="KW-1185">Reference proteome</keyword>
<dbReference type="GO" id="GO:0005737">
    <property type="term" value="C:cytoplasm"/>
    <property type="evidence" value="ECO:0007669"/>
    <property type="project" value="UniProtKB-SubCell"/>
</dbReference>
<dbReference type="Pfam" id="PF13815">
    <property type="entry name" value="Dzip-like_N"/>
    <property type="match status" value="1"/>
</dbReference>
<evidence type="ECO:0000256" key="1">
    <source>
        <dbReference type="ARBA" id="ARBA00023054"/>
    </source>
</evidence>
<dbReference type="InterPro" id="IPR032714">
    <property type="entry name" value="DZIP1_N"/>
</dbReference>
<dbReference type="PANTHER" id="PTHR21502:SF3">
    <property type="entry name" value="CILIUM ASSEMBLY PROTEIN DZIP1L"/>
    <property type="match status" value="1"/>
</dbReference>
<evidence type="ECO:0000256" key="3">
    <source>
        <dbReference type="SAM" id="Phobius"/>
    </source>
</evidence>
<keyword evidence="3" id="KW-0472">Membrane</keyword>
<feature type="coiled-coil region" evidence="2">
    <location>
        <begin position="382"/>
        <end position="444"/>
    </location>
</feature>
<reference evidence="6" key="1">
    <citation type="journal article" date="2006" name="PLoS Biol.">
        <title>Macronuclear genome sequence of the ciliate Tetrahymena thermophila, a model eukaryote.</title>
        <authorList>
            <person name="Eisen J.A."/>
            <person name="Coyne R.S."/>
            <person name="Wu M."/>
            <person name="Wu D."/>
            <person name="Thiagarajan M."/>
            <person name="Wortman J.R."/>
            <person name="Badger J.H."/>
            <person name="Ren Q."/>
            <person name="Amedeo P."/>
            <person name="Jones K.M."/>
            <person name="Tallon L.J."/>
            <person name="Delcher A.L."/>
            <person name="Salzberg S.L."/>
            <person name="Silva J.C."/>
            <person name="Haas B.J."/>
            <person name="Majoros W.H."/>
            <person name="Farzad M."/>
            <person name="Carlton J.M."/>
            <person name="Smith R.K. Jr."/>
            <person name="Garg J."/>
            <person name="Pearlman R.E."/>
            <person name="Karrer K.M."/>
            <person name="Sun L."/>
            <person name="Manning G."/>
            <person name="Elde N.C."/>
            <person name="Turkewitz A.P."/>
            <person name="Asai D.J."/>
            <person name="Wilkes D.E."/>
            <person name="Wang Y."/>
            <person name="Cai H."/>
            <person name="Collins K."/>
            <person name="Stewart B.A."/>
            <person name="Lee S.R."/>
            <person name="Wilamowska K."/>
            <person name="Weinberg Z."/>
            <person name="Ruzzo W.L."/>
            <person name="Wloga D."/>
            <person name="Gaertig J."/>
            <person name="Frankel J."/>
            <person name="Tsao C.-C."/>
            <person name="Gorovsky M.A."/>
            <person name="Keeling P.J."/>
            <person name="Waller R.F."/>
            <person name="Patron N.J."/>
            <person name="Cherry J.M."/>
            <person name="Stover N.A."/>
            <person name="Krieger C.J."/>
            <person name="del Toro C."/>
            <person name="Ryder H.F."/>
            <person name="Williamson S.C."/>
            <person name="Barbeau R.A."/>
            <person name="Hamilton E.P."/>
            <person name="Orias E."/>
        </authorList>
    </citation>
    <scope>NUCLEOTIDE SEQUENCE [LARGE SCALE GENOMIC DNA]</scope>
    <source>
        <strain evidence="6">SB210</strain>
    </source>
</reference>
<dbReference type="OrthoDB" id="515971at2759"/>